<dbReference type="GO" id="GO:0008484">
    <property type="term" value="F:sulfuric ester hydrolase activity"/>
    <property type="evidence" value="ECO:0007669"/>
    <property type="project" value="TreeGrafter"/>
</dbReference>
<keyword evidence="2" id="KW-0378">Hydrolase</keyword>
<evidence type="ECO:0000313" key="5">
    <source>
        <dbReference type="Proteomes" id="UP000324974"/>
    </source>
</evidence>
<evidence type="ECO:0000313" key="4">
    <source>
        <dbReference type="EMBL" id="QEL20998.1"/>
    </source>
</evidence>
<dbReference type="GO" id="GO:0005737">
    <property type="term" value="C:cytoplasm"/>
    <property type="evidence" value="ECO:0007669"/>
    <property type="project" value="TreeGrafter"/>
</dbReference>
<accession>A0A5C1AW24</accession>
<dbReference type="Gene3D" id="3.40.720.10">
    <property type="entry name" value="Alkaline Phosphatase, subunit A"/>
    <property type="match status" value="2"/>
</dbReference>
<keyword evidence="1" id="KW-0479">Metal-binding</keyword>
<evidence type="ECO:0000259" key="3">
    <source>
        <dbReference type="Pfam" id="PF00884"/>
    </source>
</evidence>
<evidence type="ECO:0000256" key="2">
    <source>
        <dbReference type="ARBA" id="ARBA00022801"/>
    </source>
</evidence>
<feature type="domain" description="Sulfatase N-terminal" evidence="3">
    <location>
        <begin position="199"/>
        <end position="292"/>
    </location>
</feature>
<dbReference type="SUPFAM" id="SSF53649">
    <property type="entry name" value="Alkaline phosphatase-like"/>
    <property type="match status" value="1"/>
</dbReference>
<dbReference type="GO" id="GO:0046872">
    <property type="term" value="F:metal ion binding"/>
    <property type="evidence" value="ECO:0007669"/>
    <property type="project" value="UniProtKB-KW"/>
</dbReference>
<dbReference type="InterPro" id="IPR017850">
    <property type="entry name" value="Alkaline_phosphatase_core_sf"/>
</dbReference>
<proteinExistence type="predicted"/>
<dbReference type="RefSeq" id="WP_149115241.1">
    <property type="nucleotide sequence ID" value="NZ_CP042425.1"/>
</dbReference>
<reference evidence="5" key="1">
    <citation type="submission" date="2019-08" db="EMBL/GenBank/DDBJ databases">
        <title>Limnoglobus roseus gen. nov., sp. nov., a novel freshwater planctomycete with a giant genome from the family Gemmataceae.</title>
        <authorList>
            <person name="Kulichevskaya I.S."/>
            <person name="Naumoff D.G."/>
            <person name="Miroshnikov K."/>
            <person name="Ivanova A."/>
            <person name="Philippov D.A."/>
            <person name="Hakobyan A."/>
            <person name="Rijpstra I.C."/>
            <person name="Sinninghe Damste J.S."/>
            <person name="Liesack W."/>
            <person name="Dedysh S.N."/>
        </authorList>
    </citation>
    <scope>NUCLEOTIDE SEQUENCE [LARGE SCALE GENOMIC DNA]</scope>
    <source>
        <strain evidence="5">PX52</strain>
    </source>
</reference>
<gene>
    <name evidence="4" type="ORF">PX52LOC_08126</name>
</gene>
<dbReference type="Pfam" id="PF00884">
    <property type="entry name" value="Sulfatase"/>
    <property type="match status" value="1"/>
</dbReference>
<dbReference type="InterPro" id="IPR000917">
    <property type="entry name" value="Sulfatase_N"/>
</dbReference>
<dbReference type="KEGG" id="lrs:PX52LOC_08126"/>
<keyword evidence="5" id="KW-1185">Reference proteome</keyword>
<dbReference type="OrthoDB" id="265007at2"/>
<dbReference type="PANTHER" id="PTHR45953">
    <property type="entry name" value="IDURONATE 2-SULFATASE"/>
    <property type="match status" value="1"/>
</dbReference>
<name>A0A5C1AW24_9BACT</name>
<dbReference type="Proteomes" id="UP000324974">
    <property type="component" value="Chromosome"/>
</dbReference>
<dbReference type="PANTHER" id="PTHR45953:SF1">
    <property type="entry name" value="IDURONATE 2-SULFATASE"/>
    <property type="match status" value="1"/>
</dbReference>
<protein>
    <submittedName>
        <fullName evidence="4">Sulfatase</fullName>
    </submittedName>
</protein>
<dbReference type="EMBL" id="CP042425">
    <property type="protein sequence ID" value="QEL20998.1"/>
    <property type="molecule type" value="Genomic_DNA"/>
</dbReference>
<dbReference type="AlphaFoldDB" id="A0A5C1AW24"/>
<evidence type="ECO:0000256" key="1">
    <source>
        <dbReference type="ARBA" id="ARBA00022723"/>
    </source>
</evidence>
<organism evidence="4 5">
    <name type="scientific">Limnoglobus roseus</name>
    <dbReference type="NCBI Taxonomy" id="2598579"/>
    <lineage>
        <taxon>Bacteria</taxon>
        <taxon>Pseudomonadati</taxon>
        <taxon>Planctomycetota</taxon>
        <taxon>Planctomycetia</taxon>
        <taxon>Gemmatales</taxon>
        <taxon>Gemmataceae</taxon>
        <taxon>Limnoglobus</taxon>
    </lineage>
</organism>
<sequence>MKVIVFVLRGCSAGWLGAYGNEWVVTPDLDRFAAEGVVFDRHISDCPEAAAARRAWQTGRDQFRTADGPSPDLLQSLRDAGVFTALVRANREANDALPDYYAGWGKLFDARPVPGEGTLSLEEEMPGVLEHLAAHVDWLLWVEIDALLPPWDVSPAVFKAYVEDLVGDAGKTDDDPLVPWADPETGWFDREDVAAWELLHRSFAAVVTQLDADLGRVFEQLRAAGAVQIVTSDAGFPLGEHGVIGPHRPLLHEELVHLPLMIRWPDAAHSGLRLNAFTQPADLMPTILGLFGRPILGGVEGHELAGLWQGTVEGIRPHAVSVLSLGGASEAAIRTDEWAYLRPEAQHADDADEPRTAALFVKPDDRWEVNDIAAREADVMERLEQELKPSGVGDGQPGR</sequence>